<dbReference type="PANTHER" id="PTHR45695">
    <property type="entry name" value="LEUCOKININ RECEPTOR-RELATED"/>
    <property type="match status" value="1"/>
</dbReference>
<keyword evidence="7 9" id="KW-0675">Receptor</keyword>
<organism evidence="12">
    <name type="scientific">Petromyzon marinus</name>
    <name type="common">Sea lamprey</name>
    <dbReference type="NCBI Taxonomy" id="7757"/>
    <lineage>
        <taxon>Eukaryota</taxon>
        <taxon>Metazoa</taxon>
        <taxon>Chordata</taxon>
        <taxon>Craniata</taxon>
        <taxon>Vertebrata</taxon>
        <taxon>Cyclostomata</taxon>
        <taxon>Hyperoartia</taxon>
        <taxon>Petromyzontiformes</taxon>
        <taxon>Petromyzontidae</taxon>
        <taxon>Petromyzon</taxon>
    </lineage>
</organism>
<evidence type="ECO:0000256" key="2">
    <source>
        <dbReference type="ARBA" id="ARBA00010663"/>
    </source>
</evidence>
<dbReference type="PROSITE" id="PS50262">
    <property type="entry name" value="G_PROTEIN_RECEP_F1_2"/>
    <property type="match status" value="1"/>
</dbReference>
<dbReference type="Gene3D" id="1.20.1070.10">
    <property type="entry name" value="Rhodopsin 7-helix transmembrane proteins"/>
    <property type="match status" value="1"/>
</dbReference>
<keyword evidence="4 10" id="KW-1133">Transmembrane helix</keyword>
<dbReference type="GO" id="GO:0005886">
    <property type="term" value="C:plasma membrane"/>
    <property type="evidence" value="ECO:0007669"/>
    <property type="project" value="TreeGrafter"/>
</dbReference>
<evidence type="ECO:0000256" key="5">
    <source>
        <dbReference type="ARBA" id="ARBA00023040"/>
    </source>
</evidence>
<evidence type="ECO:0000256" key="10">
    <source>
        <dbReference type="SAM" id="Phobius"/>
    </source>
</evidence>
<evidence type="ECO:0000256" key="1">
    <source>
        <dbReference type="ARBA" id="ARBA00004141"/>
    </source>
</evidence>
<keyword evidence="8 9" id="KW-0807">Transducer</keyword>
<comment type="subcellular location">
    <subcellularLocation>
        <location evidence="1">Membrane</location>
        <topology evidence="1">Multi-pass membrane protein</topology>
    </subcellularLocation>
</comment>
<keyword evidence="6 10" id="KW-0472">Membrane</keyword>
<dbReference type="PROSITE" id="PS00237">
    <property type="entry name" value="G_PROTEIN_RECEP_F1_1"/>
    <property type="match status" value="1"/>
</dbReference>
<dbReference type="STRING" id="7757.ENSPMAP00000001138"/>
<feature type="transmembrane region" description="Helical" evidence="10">
    <location>
        <begin position="142"/>
        <end position="161"/>
    </location>
</feature>
<accession>S4R7F8</accession>
<name>S4R7F8_PETMA</name>
<evidence type="ECO:0000256" key="4">
    <source>
        <dbReference type="ARBA" id="ARBA00022989"/>
    </source>
</evidence>
<dbReference type="InterPro" id="IPR017452">
    <property type="entry name" value="GPCR_Rhodpsn_7TM"/>
</dbReference>
<dbReference type="PRINTS" id="PR01012">
    <property type="entry name" value="NRPEPTIDEYR"/>
</dbReference>
<reference evidence="12" key="1">
    <citation type="submission" date="2025-08" db="UniProtKB">
        <authorList>
            <consortium name="Ensembl"/>
        </authorList>
    </citation>
    <scope>IDENTIFICATION</scope>
</reference>
<dbReference type="SUPFAM" id="SSF81321">
    <property type="entry name" value="Family A G protein-coupled receptor-like"/>
    <property type="match status" value="1"/>
</dbReference>
<keyword evidence="5 9" id="KW-0297">G-protein coupled receptor</keyword>
<comment type="similarity">
    <text evidence="2 9">Belongs to the G-protein coupled receptor 1 family.</text>
</comment>
<dbReference type="AlphaFoldDB" id="S4R7F8"/>
<feature type="transmembrane region" description="Helical" evidence="10">
    <location>
        <begin position="65"/>
        <end position="88"/>
    </location>
</feature>
<dbReference type="PRINTS" id="PR00237">
    <property type="entry name" value="GPCRRHODOPSN"/>
</dbReference>
<evidence type="ECO:0000256" key="6">
    <source>
        <dbReference type="ARBA" id="ARBA00023136"/>
    </source>
</evidence>
<dbReference type="InterPro" id="IPR000611">
    <property type="entry name" value="NPY_rcpt"/>
</dbReference>
<keyword evidence="3 9" id="KW-0812">Transmembrane</keyword>
<feature type="transmembrane region" description="Helical" evidence="10">
    <location>
        <begin position="189"/>
        <end position="212"/>
    </location>
</feature>
<feature type="transmembrane region" description="Helical" evidence="10">
    <location>
        <begin position="94"/>
        <end position="121"/>
    </location>
</feature>
<sequence length="317" mass="34822">TSAPATHTAAASGGTAVASASSSWSGVAIPILDAAILVSGVLGHALVVVILSCKRRKGLSGSRTDMLLLSLSIADLTQLACLPFNSASIVLHEWIFGAALCKLLSFLATATSASVFTLTVLSLNRYVTVAHVSWAYRLSRSWAMHVTMLACIWLPALAIALPQPIYNRLHVEPLYCLAIHMVDNSSSHIAYASVLFISCFVLPLLIISFAYCRLVCYVSKRRRSPSSELRASRGPAFDNYNQRLTVTVVLLVVAFVVCWLPSYVVMYLTALGKQSQLNFEMFMLARLMSLTSLVINPFIYAFLSRQFRRDLWEVFEC</sequence>
<evidence type="ECO:0000256" key="7">
    <source>
        <dbReference type="ARBA" id="ARBA00023170"/>
    </source>
</evidence>
<feature type="transmembrane region" description="Helical" evidence="10">
    <location>
        <begin position="282"/>
        <end position="303"/>
    </location>
</feature>
<dbReference type="GeneTree" id="ENSGT01150000286969"/>
<feature type="transmembrane region" description="Helical" evidence="10">
    <location>
        <begin position="248"/>
        <end position="270"/>
    </location>
</feature>
<dbReference type="Pfam" id="PF00001">
    <property type="entry name" value="7tm_1"/>
    <property type="match status" value="1"/>
</dbReference>
<evidence type="ECO:0000256" key="3">
    <source>
        <dbReference type="ARBA" id="ARBA00022692"/>
    </source>
</evidence>
<dbReference type="InterPro" id="IPR000276">
    <property type="entry name" value="GPCR_Rhodpsn"/>
</dbReference>
<proteinExistence type="inferred from homology"/>
<evidence type="ECO:0000313" key="12">
    <source>
        <dbReference type="Ensembl" id="ENSPMAP00000001138.1"/>
    </source>
</evidence>
<dbReference type="GO" id="GO:0004983">
    <property type="term" value="F:neuropeptide Y receptor activity"/>
    <property type="evidence" value="ECO:0007669"/>
    <property type="project" value="InterPro"/>
</dbReference>
<evidence type="ECO:0000256" key="8">
    <source>
        <dbReference type="ARBA" id="ARBA00023224"/>
    </source>
</evidence>
<dbReference type="PANTHER" id="PTHR45695:SF34">
    <property type="entry name" value="GALANIN RECEPTOR 2B-LIKE"/>
    <property type="match status" value="1"/>
</dbReference>
<feature type="domain" description="G-protein coupled receptors family 1 profile" evidence="11">
    <location>
        <begin position="43"/>
        <end position="300"/>
    </location>
</feature>
<reference evidence="12" key="2">
    <citation type="submission" date="2025-09" db="UniProtKB">
        <authorList>
            <consortium name="Ensembl"/>
        </authorList>
    </citation>
    <scope>IDENTIFICATION</scope>
</reference>
<dbReference type="OMA" id="CAYGHMA"/>
<dbReference type="Ensembl" id="ENSPMAT00000001143.1">
    <property type="protein sequence ID" value="ENSPMAP00000001138.1"/>
    <property type="gene ID" value="ENSPMAG00000001021.1"/>
</dbReference>
<evidence type="ECO:0000259" key="11">
    <source>
        <dbReference type="PROSITE" id="PS50262"/>
    </source>
</evidence>
<dbReference type="HOGENOM" id="CLU_009579_8_1_1"/>
<evidence type="ECO:0000256" key="9">
    <source>
        <dbReference type="RuleBase" id="RU000688"/>
    </source>
</evidence>
<feature type="transmembrane region" description="Helical" evidence="10">
    <location>
        <begin position="27"/>
        <end position="53"/>
    </location>
</feature>
<protein>
    <recommendedName>
        <fullName evidence="11">G-protein coupled receptors family 1 profile domain-containing protein</fullName>
    </recommendedName>
</protein>